<gene>
    <name evidence="1" type="ORF">SAMN05444281_0774</name>
</gene>
<dbReference type="EMBL" id="FQXQ01000001">
    <property type="protein sequence ID" value="SHH47544.1"/>
    <property type="molecule type" value="Genomic_DNA"/>
</dbReference>
<organism evidence="1 2">
    <name type="scientific">Wenyingzhuangia marina</name>
    <dbReference type="NCBI Taxonomy" id="1195760"/>
    <lineage>
        <taxon>Bacteria</taxon>
        <taxon>Pseudomonadati</taxon>
        <taxon>Bacteroidota</taxon>
        <taxon>Flavobacteriia</taxon>
        <taxon>Flavobacteriales</taxon>
        <taxon>Flavobacteriaceae</taxon>
        <taxon>Wenyingzhuangia</taxon>
    </lineage>
</organism>
<reference evidence="2" key="1">
    <citation type="submission" date="2016-11" db="EMBL/GenBank/DDBJ databases">
        <authorList>
            <person name="Varghese N."/>
            <person name="Submissions S."/>
        </authorList>
    </citation>
    <scope>NUCLEOTIDE SEQUENCE [LARGE SCALE GENOMIC DNA]</scope>
    <source>
        <strain evidence="2">DSM 100572</strain>
    </source>
</reference>
<protein>
    <submittedName>
        <fullName evidence="1">Uncharacterized protein</fullName>
    </submittedName>
</protein>
<evidence type="ECO:0000313" key="2">
    <source>
        <dbReference type="Proteomes" id="UP000184109"/>
    </source>
</evidence>
<accession>A0A1M5TA05</accession>
<proteinExistence type="predicted"/>
<sequence length="161" mass="18738">MKLFSFLRKKEYVSYNKQVVLTTIANNDPKVIPWGNITKIVLVNVFEEYSGYFLTEEYKSKVLYHDIAINCSHNIVRIRTGSSPTTNKNISKPFSRKYGLTSVYHVIFVEYNDDLGNKNLYASHYANEQKNELVVEFKVHLKEEIIHVKKIIEGFTPLSQL</sequence>
<dbReference type="Proteomes" id="UP000184109">
    <property type="component" value="Unassembled WGS sequence"/>
</dbReference>
<dbReference type="OrthoDB" id="1436591at2"/>
<dbReference type="RefSeq" id="WP_073118414.1">
    <property type="nucleotide sequence ID" value="NZ_BMEN01000001.1"/>
</dbReference>
<evidence type="ECO:0000313" key="1">
    <source>
        <dbReference type="EMBL" id="SHH47544.1"/>
    </source>
</evidence>
<name>A0A1M5TA05_9FLAO</name>
<keyword evidence="2" id="KW-1185">Reference proteome</keyword>
<dbReference type="AlphaFoldDB" id="A0A1M5TA05"/>